<evidence type="ECO:0000313" key="4">
    <source>
        <dbReference type="Proteomes" id="UP000008811"/>
    </source>
</evidence>
<keyword evidence="2" id="KW-0812">Transmembrane</keyword>
<protein>
    <recommendedName>
        <fullName evidence="5">DUF3619 family protein</fullName>
    </recommendedName>
</protein>
<keyword evidence="2" id="KW-0472">Membrane</keyword>
<gene>
    <name evidence="3" type="ordered locus">Cpar_1757</name>
</gene>
<reference evidence="3" key="1">
    <citation type="submission" date="2008-06" db="EMBL/GenBank/DDBJ databases">
        <title>Complete sequence of Chlorobaculum parvum NCIB 8327.</title>
        <authorList>
            <consortium name="US DOE Joint Genome Institute"/>
            <person name="Lucas S."/>
            <person name="Copeland A."/>
            <person name="Lapidus A."/>
            <person name="Glavina del Rio T."/>
            <person name="Dalin E."/>
            <person name="Tice H."/>
            <person name="Bruce D."/>
            <person name="Goodwin L."/>
            <person name="Pitluck S."/>
            <person name="Schmutz J."/>
            <person name="Larimer F."/>
            <person name="Land M."/>
            <person name="Hauser L."/>
            <person name="Kyrpides N."/>
            <person name="Mikhailova N."/>
            <person name="Zhao F."/>
            <person name="Li T."/>
            <person name="Liu Z."/>
            <person name="Overmann J."/>
            <person name="Bryant D.A."/>
            <person name="Richardson P."/>
        </authorList>
    </citation>
    <scope>NUCLEOTIDE SEQUENCE [LARGE SCALE GENOMIC DNA]</scope>
    <source>
        <strain evidence="3">NCIB 8327</strain>
    </source>
</reference>
<dbReference type="eggNOG" id="ENOG5034BW7">
    <property type="taxonomic scope" value="Bacteria"/>
</dbReference>
<accession>B3QQE6</accession>
<dbReference type="KEGG" id="cpc:Cpar_1757"/>
<keyword evidence="4" id="KW-1185">Reference proteome</keyword>
<evidence type="ECO:0008006" key="5">
    <source>
        <dbReference type="Google" id="ProtNLM"/>
    </source>
</evidence>
<dbReference type="AlphaFoldDB" id="B3QQE6"/>
<feature type="transmembrane region" description="Helical" evidence="2">
    <location>
        <begin position="59"/>
        <end position="78"/>
    </location>
</feature>
<feature type="compositionally biased region" description="Low complexity" evidence="1">
    <location>
        <begin position="85"/>
        <end position="95"/>
    </location>
</feature>
<feature type="region of interest" description="Disordered" evidence="1">
    <location>
        <begin position="82"/>
        <end position="116"/>
    </location>
</feature>
<dbReference type="OrthoDB" id="598126at2"/>
<evidence type="ECO:0000256" key="1">
    <source>
        <dbReference type="SAM" id="MobiDB-lite"/>
    </source>
</evidence>
<dbReference type="EMBL" id="CP001099">
    <property type="protein sequence ID" value="ACF12149.1"/>
    <property type="molecule type" value="Genomic_DNA"/>
</dbReference>
<sequence length="116" mass="12650">MNRKEQIEAEVSKTLELLDRIPQVEASARFRAQLMQRIDSMEPASRGGITANAAFSPKVAFLTLLLMLNIASGMLLFMNEAPQPATSSSSTLADSFSEDYGSPALSYYDDQSALGR</sequence>
<dbReference type="RefSeq" id="WP_012502982.1">
    <property type="nucleotide sequence ID" value="NC_011027.1"/>
</dbReference>
<organism evidence="3 4">
    <name type="scientific">Chlorobaculum parvum (strain DSM 263 / NCIMB 8327)</name>
    <name type="common">Chlorobium vibrioforme subsp. thiosulfatophilum</name>
    <dbReference type="NCBI Taxonomy" id="517417"/>
    <lineage>
        <taxon>Bacteria</taxon>
        <taxon>Pseudomonadati</taxon>
        <taxon>Chlorobiota</taxon>
        <taxon>Chlorobiia</taxon>
        <taxon>Chlorobiales</taxon>
        <taxon>Chlorobiaceae</taxon>
        <taxon>Chlorobaculum</taxon>
    </lineage>
</organism>
<proteinExistence type="predicted"/>
<evidence type="ECO:0000313" key="3">
    <source>
        <dbReference type="EMBL" id="ACF12149.1"/>
    </source>
</evidence>
<name>B3QQE6_CHLP8</name>
<dbReference type="STRING" id="517417.Cpar_1757"/>
<keyword evidence="2" id="KW-1133">Transmembrane helix</keyword>
<evidence type="ECO:0000256" key="2">
    <source>
        <dbReference type="SAM" id="Phobius"/>
    </source>
</evidence>
<dbReference type="HOGENOM" id="CLU_159993_0_0_10"/>
<dbReference type="Proteomes" id="UP000008811">
    <property type="component" value="Chromosome"/>
</dbReference>